<keyword evidence="2" id="KW-1185">Reference proteome</keyword>
<dbReference type="AlphaFoldDB" id="A0A915EWU7"/>
<feature type="region of interest" description="Disordered" evidence="1">
    <location>
        <begin position="156"/>
        <end position="179"/>
    </location>
</feature>
<feature type="compositionally biased region" description="Basic residues" evidence="1">
    <location>
        <begin position="158"/>
        <end position="167"/>
    </location>
</feature>
<dbReference type="WBParaSite" id="jg9865">
    <property type="protein sequence ID" value="jg9865"/>
    <property type="gene ID" value="jg9865"/>
</dbReference>
<feature type="compositionally biased region" description="Polar residues" evidence="1">
    <location>
        <begin position="30"/>
        <end position="45"/>
    </location>
</feature>
<feature type="region of interest" description="Disordered" evidence="1">
    <location>
        <begin position="24"/>
        <end position="45"/>
    </location>
</feature>
<accession>A0A915EWU7</accession>
<feature type="compositionally biased region" description="Basic and acidic residues" evidence="1">
    <location>
        <begin position="579"/>
        <end position="591"/>
    </location>
</feature>
<organism evidence="2 3">
    <name type="scientific">Ditylenchus dipsaci</name>
    <dbReference type="NCBI Taxonomy" id="166011"/>
    <lineage>
        <taxon>Eukaryota</taxon>
        <taxon>Metazoa</taxon>
        <taxon>Ecdysozoa</taxon>
        <taxon>Nematoda</taxon>
        <taxon>Chromadorea</taxon>
        <taxon>Rhabditida</taxon>
        <taxon>Tylenchina</taxon>
        <taxon>Tylenchomorpha</taxon>
        <taxon>Sphaerularioidea</taxon>
        <taxon>Anguinidae</taxon>
        <taxon>Anguininae</taxon>
        <taxon>Ditylenchus</taxon>
    </lineage>
</organism>
<name>A0A915EWU7_9BILA</name>
<sequence length="591" mass="66140">MEKLTKKHFVFWLSTFLPMVKKQSKEGRSRSSLSDVETDSNMNKSISKSSLNLRAYSSSPMNPSPVASSRFGSTSGLDLGFLSSSSNDLSESDCSAADDDVFFPSRTSRPTTIRREVVRDRSLGRTSEKLYRKVSNISSLRRSAFPLRSVNRFDNRRSRSVHASKVRSQKEDHRQAIGKKDQHISIEYMHITSFPSSSFEQELPRENNNIPLGSPVMSSKNHLKSNVLRNSCQSEVLNVSNPVQSTASSSAKPVSNEAFYFGGPEYMAWWKSVYGDTRSVLLPKQPVEIRGVFKSQLSHFRSRKTIQRVEQKEDSVSEDLSLWDRSDNERQGQLQAKPDSQAVYLRGPEYKAWCSARSLGRSSVLSAPRNKIKVTGMFKTVLNRYRPSETAEKMPMPAKTVLPKDAEWGSGTLFMAASHSVANTNPSAFLPSHLSTRLSLIPRPTRSCFATPCRPRIELARKSGSSIEAKRNPSLKSKVQLTPFPRDVSLMSDASMTDSPFSTNSTDESGKASNVTNNQAGPIRNFTKNVELQVLVDGQPKSVSFPFDFKSIKERPVVQVLEVILDKQSIWRRKQSSHVSKDKKSSSANKE</sequence>
<evidence type="ECO:0000313" key="2">
    <source>
        <dbReference type="Proteomes" id="UP000887574"/>
    </source>
</evidence>
<feature type="region of interest" description="Disordered" evidence="1">
    <location>
        <begin position="571"/>
        <end position="591"/>
    </location>
</feature>
<evidence type="ECO:0000313" key="3">
    <source>
        <dbReference type="WBParaSite" id="jg9865"/>
    </source>
</evidence>
<evidence type="ECO:0000256" key="1">
    <source>
        <dbReference type="SAM" id="MobiDB-lite"/>
    </source>
</evidence>
<dbReference type="Proteomes" id="UP000887574">
    <property type="component" value="Unplaced"/>
</dbReference>
<proteinExistence type="predicted"/>
<reference evidence="3" key="1">
    <citation type="submission" date="2022-11" db="UniProtKB">
        <authorList>
            <consortium name="WormBaseParasite"/>
        </authorList>
    </citation>
    <scope>IDENTIFICATION</scope>
</reference>
<protein>
    <submittedName>
        <fullName evidence="3">Uncharacterized protein</fullName>
    </submittedName>
</protein>
<feature type="compositionally biased region" description="Basic and acidic residues" evidence="1">
    <location>
        <begin position="168"/>
        <end position="179"/>
    </location>
</feature>
<feature type="region of interest" description="Disordered" evidence="1">
    <location>
        <begin position="492"/>
        <end position="522"/>
    </location>
</feature>